<dbReference type="InterPro" id="IPR002145">
    <property type="entry name" value="CopG"/>
</dbReference>
<dbReference type="SUPFAM" id="SSF47598">
    <property type="entry name" value="Ribbon-helix-helix"/>
    <property type="match status" value="1"/>
</dbReference>
<organism evidence="2 3">
    <name type="scientific">Tamaricihabitans halophyticus</name>
    <dbReference type="NCBI Taxonomy" id="1262583"/>
    <lineage>
        <taxon>Bacteria</taxon>
        <taxon>Bacillati</taxon>
        <taxon>Actinomycetota</taxon>
        <taxon>Actinomycetes</taxon>
        <taxon>Pseudonocardiales</taxon>
        <taxon>Pseudonocardiaceae</taxon>
        <taxon>Tamaricihabitans</taxon>
    </lineage>
</organism>
<dbReference type="GO" id="GO:0006355">
    <property type="term" value="P:regulation of DNA-templated transcription"/>
    <property type="evidence" value="ECO:0007669"/>
    <property type="project" value="InterPro"/>
</dbReference>
<proteinExistence type="predicted"/>
<keyword evidence="3" id="KW-1185">Reference proteome</keyword>
<sequence>MASEQQQFNVYLPRELVREVKHAAVDEGISLSKLVEQALRGHLDVLARRAEGREQG</sequence>
<gene>
    <name evidence="2" type="ORF">EV191_1011474</name>
</gene>
<dbReference type="RefSeq" id="WP_165912855.1">
    <property type="nucleotide sequence ID" value="NZ_SLXQ01000001.1"/>
</dbReference>
<evidence type="ECO:0000259" key="1">
    <source>
        <dbReference type="Pfam" id="PF01402"/>
    </source>
</evidence>
<reference evidence="2 3" key="1">
    <citation type="submission" date="2019-03" db="EMBL/GenBank/DDBJ databases">
        <title>Genomic Encyclopedia of Type Strains, Phase IV (KMG-IV): sequencing the most valuable type-strain genomes for metagenomic binning, comparative biology and taxonomic classification.</title>
        <authorList>
            <person name="Goeker M."/>
        </authorList>
    </citation>
    <scope>NUCLEOTIDE SEQUENCE [LARGE SCALE GENOMIC DNA]</scope>
    <source>
        <strain evidence="2 3">DSM 45765</strain>
    </source>
</reference>
<dbReference type="InterPro" id="IPR013321">
    <property type="entry name" value="Arc_rbn_hlx_hlx"/>
</dbReference>
<protein>
    <submittedName>
        <fullName evidence="2">Ribbon-helix-helix CopG family protein</fullName>
    </submittedName>
</protein>
<dbReference type="EMBL" id="SLXQ01000001">
    <property type="protein sequence ID" value="TCP57517.1"/>
    <property type="molecule type" value="Genomic_DNA"/>
</dbReference>
<dbReference type="Proteomes" id="UP000294911">
    <property type="component" value="Unassembled WGS sequence"/>
</dbReference>
<evidence type="ECO:0000313" key="3">
    <source>
        <dbReference type="Proteomes" id="UP000294911"/>
    </source>
</evidence>
<accession>A0A4R2R662</accession>
<dbReference type="Gene3D" id="1.10.1220.10">
    <property type="entry name" value="Met repressor-like"/>
    <property type="match status" value="1"/>
</dbReference>
<name>A0A4R2R662_9PSEU</name>
<comment type="caution">
    <text evidence="2">The sequence shown here is derived from an EMBL/GenBank/DDBJ whole genome shotgun (WGS) entry which is preliminary data.</text>
</comment>
<dbReference type="Pfam" id="PF01402">
    <property type="entry name" value="RHH_1"/>
    <property type="match status" value="1"/>
</dbReference>
<dbReference type="AlphaFoldDB" id="A0A4R2R662"/>
<feature type="domain" description="Ribbon-helix-helix protein CopG" evidence="1">
    <location>
        <begin position="7"/>
        <end position="43"/>
    </location>
</feature>
<evidence type="ECO:0000313" key="2">
    <source>
        <dbReference type="EMBL" id="TCP57517.1"/>
    </source>
</evidence>
<dbReference type="InterPro" id="IPR010985">
    <property type="entry name" value="Ribbon_hlx_hlx"/>
</dbReference>